<dbReference type="EMBL" id="KZ509338">
    <property type="protein sequence ID" value="PKU34196.1"/>
    <property type="molecule type" value="Genomic_DNA"/>
</dbReference>
<proteinExistence type="predicted"/>
<reference evidence="3" key="2">
    <citation type="submission" date="2017-12" db="EMBL/GenBank/DDBJ databases">
        <title>Genome sequence of the Bar-tailed Godwit (Limosa lapponica baueri).</title>
        <authorList>
            <person name="Lima N.C.B."/>
            <person name="Parody-Merino A.M."/>
            <person name="Battley P.F."/>
            <person name="Fidler A.E."/>
            <person name="Prosdocimi F."/>
        </authorList>
    </citation>
    <scope>NUCLEOTIDE SEQUENCE [LARGE SCALE GENOMIC DNA]</scope>
</reference>
<gene>
    <name evidence="2" type="ORF">llap_15497</name>
</gene>
<keyword evidence="3" id="KW-1185">Reference proteome</keyword>
<protein>
    <submittedName>
        <fullName evidence="2">Uncharacterized protein</fullName>
    </submittedName>
</protein>
<reference evidence="3" key="1">
    <citation type="submission" date="2017-11" db="EMBL/GenBank/DDBJ databases">
        <authorList>
            <person name="Lima N.C."/>
            <person name="Parody-Merino A.M."/>
            <person name="Battley P.F."/>
            <person name="Fidler A.E."/>
            <person name="Prosdocimi F."/>
        </authorList>
    </citation>
    <scope>NUCLEOTIDE SEQUENCE [LARGE SCALE GENOMIC DNA]</scope>
</reference>
<dbReference type="OrthoDB" id="410381at2759"/>
<feature type="region of interest" description="Disordered" evidence="1">
    <location>
        <begin position="277"/>
        <end position="296"/>
    </location>
</feature>
<evidence type="ECO:0000256" key="1">
    <source>
        <dbReference type="SAM" id="MobiDB-lite"/>
    </source>
</evidence>
<accession>A0A2I0TK73</accession>
<evidence type="ECO:0000313" key="3">
    <source>
        <dbReference type="Proteomes" id="UP000233556"/>
    </source>
</evidence>
<dbReference type="PANTHER" id="PTHR33332">
    <property type="entry name" value="REVERSE TRANSCRIPTASE DOMAIN-CONTAINING PROTEIN"/>
    <property type="match status" value="1"/>
</dbReference>
<evidence type="ECO:0000313" key="2">
    <source>
        <dbReference type="EMBL" id="PKU34196.1"/>
    </source>
</evidence>
<dbReference type="Proteomes" id="UP000233556">
    <property type="component" value="Unassembled WGS sequence"/>
</dbReference>
<sequence length="296" mass="32880">MGFLEPFYQNSLCYCYNSSKRLTKEKLGPLLNRADDLVTVDTDKVEALGAAFASVFTSKVSQASVLSERVQGGELPAVDEERVRDYLRELYPYKSMRPDRMHPRVLRELADVLSDDRAQRIVVDGSVTSGVLQESILEPVPLNIFINDLEVATECTLVKFADDALKNKAAIQRPRQAGGMGPRKPHIIQQEQAPSLAPGKEEPLAKTDSKLNVSQQYALAAKVANRILGSFNTSVAIRSRKVIIPLYFALIIPHLEYCVQFWALYNTGKTLINWSTSSGGPLRSSGAWSTCSMRRD</sequence>
<name>A0A2I0TK73_LIMLA</name>
<feature type="compositionally biased region" description="Polar residues" evidence="1">
    <location>
        <begin position="286"/>
        <end position="296"/>
    </location>
</feature>
<dbReference type="AlphaFoldDB" id="A0A2I0TK73"/>
<organism evidence="2 3">
    <name type="scientific">Limosa lapponica baueri</name>
    <dbReference type="NCBI Taxonomy" id="1758121"/>
    <lineage>
        <taxon>Eukaryota</taxon>
        <taxon>Metazoa</taxon>
        <taxon>Chordata</taxon>
        <taxon>Craniata</taxon>
        <taxon>Vertebrata</taxon>
        <taxon>Euteleostomi</taxon>
        <taxon>Archelosauria</taxon>
        <taxon>Archosauria</taxon>
        <taxon>Dinosauria</taxon>
        <taxon>Saurischia</taxon>
        <taxon>Theropoda</taxon>
        <taxon>Coelurosauria</taxon>
        <taxon>Aves</taxon>
        <taxon>Neognathae</taxon>
        <taxon>Neoaves</taxon>
        <taxon>Charadriiformes</taxon>
        <taxon>Scolopacidae</taxon>
        <taxon>Limosa</taxon>
    </lineage>
</organism>